<reference evidence="2 3" key="1">
    <citation type="journal article" date="2018" name="Microb. Genom.">
        <title>Expanding an expanded genome: long-read sequencing of Trypanosoma cruzi.</title>
        <authorList>
            <person name="Berna L."/>
            <person name="Rodriguez M."/>
            <person name="Chiribao M.L."/>
            <person name="Parodi-Talice A."/>
            <person name="Pita S."/>
            <person name="Rijo G."/>
            <person name="Alvarez-Valin F."/>
            <person name="Robello C."/>
        </authorList>
    </citation>
    <scope>NUCLEOTIDE SEQUENCE [LARGE SCALE GENOMIC DNA]</scope>
    <source>
        <strain evidence="2 3">Dm28c</strain>
    </source>
</reference>
<dbReference type="VEuPathDB" id="TriTrypDB:BCY84_16669"/>
<evidence type="ECO:0000313" key="3">
    <source>
        <dbReference type="Proteomes" id="UP000246121"/>
    </source>
</evidence>
<dbReference type="VEuPathDB" id="TriTrypDB:C4B63_34g112"/>
<protein>
    <submittedName>
        <fullName evidence="2">Uncharacterized protein</fullName>
    </submittedName>
</protein>
<dbReference type="VEuPathDB" id="TriTrypDB:ECC02_008102"/>
<organism evidence="2 3">
    <name type="scientific">Trypanosoma cruzi</name>
    <dbReference type="NCBI Taxonomy" id="5693"/>
    <lineage>
        <taxon>Eukaryota</taxon>
        <taxon>Discoba</taxon>
        <taxon>Euglenozoa</taxon>
        <taxon>Kinetoplastea</taxon>
        <taxon>Metakinetoplastina</taxon>
        <taxon>Trypanosomatida</taxon>
        <taxon>Trypanosomatidae</taxon>
        <taxon>Trypanosoma</taxon>
        <taxon>Schizotrypanum</taxon>
    </lineage>
</organism>
<sequence length="408" mass="46435">MWTPEPPPSKDSVRNSILAQLNTIRTAGKGRRESSENLQSQSQHSPSFPSSPSHISTGHGRRANIGSLSSSASPRTRRLPPIFAEQRQNTARIRHVCGGLKEILQKLDLDFAHVGGKIRAAINTDGTLGRPDMPGAATMRLLQLRSRRQFLAKLRRTPPREQISTEEETRKGAVSEELHDEIHRARLAAADEGLSDEQSVSDYAGEPDVPRFVPASRLRDEVEAMEASLRKISECVTAMSAIENFDAGQPWWESAMRTREMKALGIRANYHARSIIKWNQRAREHFLVEAVTSNEQMERCRTDMLYLREQQDLFQKRIELCHEEQASTAEEMKTVQELLYDINRFKSDLQQQLLAVAHERRLLPDECEDARLAELVLLLEHVNWPASLQPDVECVKEWVRENVIPFDV</sequence>
<dbReference type="VEuPathDB" id="TriTrypDB:TcCLB.509127.30"/>
<feature type="compositionally biased region" description="Basic and acidic residues" evidence="1">
    <location>
        <begin position="167"/>
        <end position="177"/>
    </location>
</feature>
<dbReference type="EMBL" id="PRFA01000034">
    <property type="protein sequence ID" value="PWU92993.1"/>
    <property type="molecule type" value="Genomic_DNA"/>
</dbReference>
<dbReference type="VEuPathDB" id="TriTrypDB:TCDM_09352"/>
<accession>A0A2V2VF72</accession>
<dbReference type="VEuPathDB" id="TriTrypDB:TcG_07689"/>
<dbReference type="VEuPathDB" id="TriTrypDB:Tc_MARK_10005"/>
<evidence type="ECO:0000256" key="1">
    <source>
        <dbReference type="SAM" id="MobiDB-lite"/>
    </source>
</evidence>
<dbReference type="AlphaFoldDB" id="A0A2V2VF72"/>
<dbReference type="VEuPathDB" id="TriTrypDB:C3747_32g456"/>
<name>A0A2V2VF72_TRYCR</name>
<proteinExistence type="predicted"/>
<dbReference type="VEuPathDB" id="TriTrypDB:TCSYLVIO_000841"/>
<evidence type="ECO:0000313" key="2">
    <source>
        <dbReference type="EMBL" id="PWU92993.1"/>
    </source>
</evidence>
<dbReference type="VEuPathDB" id="TriTrypDB:TcCL_NonESM07552"/>
<feature type="region of interest" description="Disordered" evidence="1">
    <location>
        <begin position="24"/>
        <end position="83"/>
    </location>
</feature>
<feature type="region of interest" description="Disordered" evidence="1">
    <location>
        <begin position="157"/>
        <end position="177"/>
    </location>
</feature>
<dbReference type="Proteomes" id="UP000246121">
    <property type="component" value="Unassembled WGS sequence"/>
</dbReference>
<feature type="compositionally biased region" description="Low complexity" evidence="1">
    <location>
        <begin position="39"/>
        <end position="56"/>
    </location>
</feature>
<gene>
    <name evidence="2" type="ORF">C4B63_34g112</name>
</gene>
<dbReference type="VEuPathDB" id="TriTrypDB:TcCLB.508737.130"/>
<dbReference type="VEuPathDB" id="TriTrypDB:TcBrA4_0115150"/>
<comment type="caution">
    <text evidence="2">The sequence shown here is derived from an EMBL/GenBank/DDBJ whole genome shotgun (WGS) entry which is preliminary data.</text>
</comment>